<dbReference type="EMBL" id="BARS01017187">
    <property type="protein sequence ID" value="GAF95179.1"/>
    <property type="molecule type" value="Genomic_DNA"/>
</dbReference>
<gene>
    <name evidence="4" type="ORF">S01H1_28152</name>
</gene>
<dbReference type="InterPro" id="IPR001525">
    <property type="entry name" value="C5_MeTfrase"/>
</dbReference>
<accession>X0TPK2</accession>
<dbReference type="PROSITE" id="PS00095">
    <property type="entry name" value="C5_MTASE_2"/>
    <property type="match status" value="1"/>
</dbReference>
<evidence type="ECO:0000313" key="4">
    <source>
        <dbReference type="EMBL" id="GAF95179.1"/>
    </source>
</evidence>
<evidence type="ECO:0008006" key="5">
    <source>
        <dbReference type="Google" id="ProtNLM"/>
    </source>
</evidence>
<dbReference type="Pfam" id="PF00145">
    <property type="entry name" value="DNA_methylase"/>
    <property type="match status" value="1"/>
</dbReference>
<organism evidence="4">
    <name type="scientific">marine sediment metagenome</name>
    <dbReference type="NCBI Taxonomy" id="412755"/>
    <lineage>
        <taxon>unclassified sequences</taxon>
        <taxon>metagenomes</taxon>
        <taxon>ecological metagenomes</taxon>
    </lineage>
</organism>
<comment type="caution">
    <text evidence="4">The sequence shown here is derived from an EMBL/GenBank/DDBJ whole genome shotgun (WGS) entry which is preliminary data.</text>
</comment>
<name>X0TPK2_9ZZZZ</name>
<sequence>IKIRSINAVNKKNPMYGRYNNTPDISSCINSVDMMGVEIKKISKYQGDKITQVNKIHPCISAEGGNKLRGIGIQQKNYSIRRFTPIECERLQGFPDNWTRGISELQRYKCLGNAVTVNVIREIIKKLLRKGDNE</sequence>
<protein>
    <recommendedName>
        <fullName evidence="5">DNA (cytosine-5-)-methyltransferase</fullName>
    </recommendedName>
</protein>
<dbReference type="AlphaFoldDB" id="X0TPK2"/>
<feature type="non-terminal residue" evidence="4">
    <location>
        <position position="1"/>
    </location>
</feature>
<keyword evidence="3" id="KW-0949">S-adenosyl-L-methionine</keyword>
<proteinExistence type="predicted"/>
<reference evidence="4" key="1">
    <citation type="journal article" date="2014" name="Front. Microbiol.">
        <title>High frequency of phylogenetically diverse reductive dehalogenase-homologous genes in deep subseafloor sedimentary metagenomes.</title>
        <authorList>
            <person name="Kawai M."/>
            <person name="Futagami T."/>
            <person name="Toyoda A."/>
            <person name="Takaki Y."/>
            <person name="Nishi S."/>
            <person name="Hori S."/>
            <person name="Arai W."/>
            <person name="Tsubouchi T."/>
            <person name="Morono Y."/>
            <person name="Uchiyama I."/>
            <person name="Ito T."/>
            <person name="Fujiyama A."/>
            <person name="Inagaki F."/>
            <person name="Takami H."/>
        </authorList>
    </citation>
    <scope>NUCLEOTIDE SEQUENCE</scope>
    <source>
        <strain evidence="4">Expedition CK06-06</strain>
    </source>
</reference>
<keyword evidence="1" id="KW-0489">Methyltransferase</keyword>
<dbReference type="GO" id="GO:0032259">
    <property type="term" value="P:methylation"/>
    <property type="evidence" value="ECO:0007669"/>
    <property type="project" value="UniProtKB-KW"/>
</dbReference>
<dbReference type="SUPFAM" id="SSF53335">
    <property type="entry name" value="S-adenosyl-L-methionine-dependent methyltransferases"/>
    <property type="match status" value="1"/>
</dbReference>
<dbReference type="Gene3D" id="3.90.120.10">
    <property type="entry name" value="DNA Methylase, subunit A, domain 2"/>
    <property type="match status" value="1"/>
</dbReference>
<evidence type="ECO:0000256" key="2">
    <source>
        <dbReference type="ARBA" id="ARBA00022679"/>
    </source>
</evidence>
<keyword evidence="2" id="KW-0808">Transferase</keyword>
<evidence type="ECO:0000256" key="3">
    <source>
        <dbReference type="ARBA" id="ARBA00022691"/>
    </source>
</evidence>
<evidence type="ECO:0000256" key="1">
    <source>
        <dbReference type="ARBA" id="ARBA00022603"/>
    </source>
</evidence>
<dbReference type="InterPro" id="IPR029063">
    <property type="entry name" value="SAM-dependent_MTases_sf"/>
</dbReference>
<dbReference type="GO" id="GO:0008168">
    <property type="term" value="F:methyltransferase activity"/>
    <property type="evidence" value="ECO:0007669"/>
    <property type="project" value="UniProtKB-KW"/>
</dbReference>
<dbReference type="InterPro" id="IPR031303">
    <property type="entry name" value="C5_meth_CS"/>
</dbReference>